<proteinExistence type="predicted"/>
<dbReference type="EMBL" id="JADEXN010000339">
    <property type="protein sequence ID" value="MBE9042343.1"/>
    <property type="molecule type" value="Genomic_DNA"/>
</dbReference>
<dbReference type="InterPro" id="IPR001638">
    <property type="entry name" value="Solute-binding_3/MltF_N"/>
</dbReference>
<accession>A0A928W1T2</accession>
<sequence>MARPKRTRSGDAVSQSKFVRAVEGYLVQANWTKQQFMAEIQVGEAQFYRWARGENVPTKSIVNRIAVFLARRLDNIRQDLPHNPFPVSDTIDGLLNELLDAAGYSASIRGKGVNSSWQEIAHHRAWKLGYTLVYPYWAKPPERYGGQPTGIAIDCAHRVGDLLGIETEWQYLTWQEMPLAIAERKVHGIAPFMLAAPGRLFDYRLSDPWYRGGKLKLTAVTLPTELDVDFLEDLPHKRVRLVYIENEIGDWVVSMLGNSYEREACADKIKAISYMKAFESDNSDVIPILCSDSIFCQNVADENNWQVLNIRCVKDLSLSPAFAFHPNEEQLTVSVNAVLKFVNQIP</sequence>
<dbReference type="Proteomes" id="UP000621799">
    <property type="component" value="Unassembled WGS sequence"/>
</dbReference>
<dbReference type="AlphaFoldDB" id="A0A928W1T2"/>
<gene>
    <name evidence="2" type="ORF">IQ235_16340</name>
</gene>
<protein>
    <submittedName>
        <fullName evidence="2">Transporter substrate-binding domain-containing protein</fullName>
    </submittedName>
</protein>
<name>A0A928W1T2_9CYAN</name>
<evidence type="ECO:0000259" key="1">
    <source>
        <dbReference type="Pfam" id="PF00497"/>
    </source>
</evidence>
<dbReference type="Gene3D" id="3.40.190.10">
    <property type="entry name" value="Periplasmic binding protein-like II"/>
    <property type="match status" value="2"/>
</dbReference>
<reference evidence="2" key="1">
    <citation type="submission" date="2020-10" db="EMBL/GenBank/DDBJ databases">
        <authorList>
            <person name="Castelo-Branco R."/>
            <person name="Eusebio N."/>
            <person name="Adriana R."/>
            <person name="Vieira A."/>
            <person name="Brugerolle De Fraissinette N."/>
            <person name="Rezende De Castro R."/>
            <person name="Schneider M.P."/>
            <person name="Vasconcelos V."/>
            <person name="Leao P.N."/>
        </authorList>
    </citation>
    <scope>NUCLEOTIDE SEQUENCE</scope>
    <source>
        <strain evidence="2">LEGE 11467</strain>
    </source>
</reference>
<dbReference type="Pfam" id="PF00497">
    <property type="entry name" value="SBP_bac_3"/>
    <property type="match status" value="1"/>
</dbReference>
<keyword evidence="3" id="KW-1185">Reference proteome</keyword>
<feature type="domain" description="Solute-binding protein family 3/N-terminal" evidence="1">
    <location>
        <begin position="145"/>
        <end position="337"/>
    </location>
</feature>
<dbReference type="RefSeq" id="WP_264322507.1">
    <property type="nucleotide sequence ID" value="NZ_JADEXN010000339.1"/>
</dbReference>
<organism evidence="2 3">
    <name type="scientific">Zarconia navalis LEGE 11467</name>
    <dbReference type="NCBI Taxonomy" id="1828826"/>
    <lineage>
        <taxon>Bacteria</taxon>
        <taxon>Bacillati</taxon>
        <taxon>Cyanobacteriota</taxon>
        <taxon>Cyanophyceae</taxon>
        <taxon>Oscillatoriophycideae</taxon>
        <taxon>Oscillatoriales</taxon>
        <taxon>Oscillatoriales incertae sedis</taxon>
        <taxon>Zarconia</taxon>
        <taxon>Zarconia navalis</taxon>
    </lineage>
</organism>
<dbReference type="SUPFAM" id="SSF53850">
    <property type="entry name" value="Periplasmic binding protein-like II"/>
    <property type="match status" value="1"/>
</dbReference>
<evidence type="ECO:0000313" key="3">
    <source>
        <dbReference type="Proteomes" id="UP000621799"/>
    </source>
</evidence>
<evidence type="ECO:0000313" key="2">
    <source>
        <dbReference type="EMBL" id="MBE9042343.1"/>
    </source>
</evidence>
<comment type="caution">
    <text evidence="2">The sequence shown here is derived from an EMBL/GenBank/DDBJ whole genome shotgun (WGS) entry which is preliminary data.</text>
</comment>